<evidence type="ECO:0000313" key="7">
    <source>
        <dbReference type="Proteomes" id="UP000309747"/>
    </source>
</evidence>
<evidence type="ECO:0000256" key="2">
    <source>
        <dbReference type="ARBA" id="ARBA00022676"/>
    </source>
</evidence>
<evidence type="ECO:0000259" key="5">
    <source>
        <dbReference type="Pfam" id="PF00535"/>
    </source>
</evidence>
<dbReference type="PANTHER" id="PTHR43179">
    <property type="entry name" value="RHAMNOSYLTRANSFERASE WBBL"/>
    <property type="match status" value="1"/>
</dbReference>
<dbReference type="AlphaFoldDB" id="A0A4U0RAD5"/>
<dbReference type="Proteomes" id="UP000309747">
    <property type="component" value="Unassembled WGS sequence"/>
</dbReference>
<dbReference type="SUPFAM" id="SSF53448">
    <property type="entry name" value="Nucleotide-diphospho-sugar transferases"/>
    <property type="match status" value="1"/>
</dbReference>
<dbReference type="InterPro" id="IPR001173">
    <property type="entry name" value="Glyco_trans_2-like"/>
</dbReference>
<protein>
    <submittedName>
        <fullName evidence="6">Glycosyltransferase</fullName>
    </submittedName>
</protein>
<keyword evidence="4" id="KW-1133">Transmembrane helix</keyword>
<dbReference type="Gene3D" id="3.90.550.10">
    <property type="entry name" value="Spore Coat Polysaccharide Biosynthesis Protein SpsA, Chain A"/>
    <property type="match status" value="1"/>
</dbReference>
<dbReference type="PANTHER" id="PTHR43179:SF12">
    <property type="entry name" value="GALACTOFURANOSYLTRANSFERASE GLFT2"/>
    <property type="match status" value="1"/>
</dbReference>
<comment type="caution">
    <text evidence="6">The sequence shown here is derived from an EMBL/GenBank/DDBJ whole genome shotgun (WGS) entry which is preliminary data.</text>
</comment>
<evidence type="ECO:0000256" key="4">
    <source>
        <dbReference type="SAM" id="Phobius"/>
    </source>
</evidence>
<dbReference type="GO" id="GO:0016757">
    <property type="term" value="F:glycosyltransferase activity"/>
    <property type="evidence" value="ECO:0007669"/>
    <property type="project" value="UniProtKB-KW"/>
</dbReference>
<organism evidence="6 7">
    <name type="scientific">Paracoccus gahaiensis</name>
    <dbReference type="NCBI Taxonomy" id="1706839"/>
    <lineage>
        <taxon>Bacteria</taxon>
        <taxon>Pseudomonadati</taxon>
        <taxon>Pseudomonadota</taxon>
        <taxon>Alphaproteobacteria</taxon>
        <taxon>Rhodobacterales</taxon>
        <taxon>Paracoccaceae</taxon>
        <taxon>Paracoccus</taxon>
    </lineage>
</organism>
<keyword evidence="4" id="KW-0812">Transmembrane</keyword>
<sequence length="326" mass="34907">MSSPSEPVLSGSIVAAIVIGRNEGARLRACLAALSAQIARIVYVDSGSTDGSPAFAQEMGATLVALDMTQPFTAARARNAGLQALAGEAPEFVQFLDGDCVLQPGWLPAARAEMQADPALGAVAGRRREMHPERSIYNRLCDAEWNTPVGPARAVGGDMLVRHAAISGIGGFDPTLIAGEEPEMCVRLRAAGWTIRRLAVEMTLHDADMTRFGQWWRRTRRAGHAFAEGAALHGAPPERHWRAETRRALIWGAALPGLAVLGALLVHPALLALLLAYPAQILRLTPRMGAARAAFTVLGKIPEALGALGFYANRLMNRRASLIEYK</sequence>
<evidence type="ECO:0000256" key="3">
    <source>
        <dbReference type="ARBA" id="ARBA00022679"/>
    </source>
</evidence>
<comment type="similarity">
    <text evidence="1">Belongs to the glycosyltransferase 2 family.</text>
</comment>
<keyword evidence="2" id="KW-0328">Glycosyltransferase</keyword>
<feature type="transmembrane region" description="Helical" evidence="4">
    <location>
        <begin position="248"/>
        <end position="277"/>
    </location>
</feature>
<dbReference type="RefSeq" id="WP_136885829.1">
    <property type="nucleotide sequence ID" value="NZ_SUNI01000006.1"/>
</dbReference>
<keyword evidence="4" id="KW-0472">Membrane</keyword>
<feature type="domain" description="Glycosyltransferase 2-like" evidence="5">
    <location>
        <begin position="17"/>
        <end position="137"/>
    </location>
</feature>
<dbReference type="OrthoDB" id="8416156at2"/>
<name>A0A4U0RAD5_9RHOB</name>
<keyword evidence="3 6" id="KW-0808">Transferase</keyword>
<proteinExistence type="inferred from homology"/>
<evidence type="ECO:0000313" key="6">
    <source>
        <dbReference type="EMBL" id="TJZ91997.1"/>
    </source>
</evidence>
<gene>
    <name evidence="6" type="ORF">FA743_09270</name>
</gene>
<dbReference type="Pfam" id="PF00535">
    <property type="entry name" value="Glycos_transf_2"/>
    <property type="match status" value="1"/>
</dbReference>
<keyword evidence="7" id="KW-1185">Reference proteome</keyword>
<accession>A0A4U0RAD5</accession>
<reference evidence="6 7" key="1">
    <citation type="submission" date="2019-04" db="EMBL/GenBank/DDBJ databases">
        <authorList>
            <person name="Li J."/>
        </authorList>
    </citation>
    <scope>NUCLEOTIDE SEQUENCE [LARGE SCALE GENOMIC DNA]</scope>
    <source>
        <strain evidence="6 7">KCTC 42687</strain>
    </source>
</reference>
<feature type="transmembrane region" description="Helical" evidence="4">
    <location>
        <begin position="289"/>
        <end position="312"/>
    </location>
</feature>
<evidence type="ECO:0000256" key="1">
    <source>
        <dbReference type="ARBA" id="ARBA00006739"/>
    </source>
</evidence>
<dbReference type="EMBL" id="SUNI01000006">
    <property type="protein sequence ID" value="TJZ91997.1"/>
    <property type="molecule type" value="Genomic_DNA"/>
</dbReference>
<dbReference type="InterPro" id="IPR029044">
    <property type="entry name" value="Nucleotide-diphossugar_trans"/>
</dbReference>